<dbReference type="STRING" id="1393122.SAMN05660895_0773"/>
<feature type="transmembrane region" description="Helical" evidence="13">
    <location>
        <begin position="86"/>
        <end position="110"/>
    </location>
</feature>
<dbReference type="Pfam" id="PF00499">
    <property type="entry name" value="Oxidored_q3"/>
    <property type="match status" value="1"/>
</dbReference>
<evidence type="ECO:0000256" key="11">
    <source>
        <dbReference type="ARBA" id="ARBA00025811"/>
    </source>
</evidence>
<protein>
    <recommendedName>
        <fullName evidence="3 13">NADH-quinone oxidoreductase subunit J</fullName>
        <ecNumber evidence="13">7.1.1.-</ecNumber>
    </recommendedName>
</protein>
<comment type="similarity">
    <text evidence="2 13">Belongs to the complex I subunit 6 family.</text>
</comment>
<dbReference type="FunFam" id="1.20.120.1200:FF:000001">
    <property type="entry name" value="NADH-quinone oxidoreductase subunit J"/>
    <property type="match status" value="1"/>
</dbReference>
<keyword evidence="4 13" id="KW-1003">Cell membrane</keyword>
<dbReference type="GO" id="GO:0005886">
    <property type="term" value="C:plasma membrane"/>
    <property type="evidence" value="ECO:0007669"/>
    <property type="project" value="UniProtKB-SubCell"/>
</dbReference>
<evidence type="ECO:0000313" key="15">
    <source>
        <dbReference type="Proteomes" id="UP000199537"/>
    </source>
</evidence>
<evidence type="ECO:0000256" key="13">
    <source>
        <dbReference type="RuleBase" id="RU004429"/>
    </source>
</evidence>
<keyword evidence="5 13" id="KW-0812">Transmembrane</keyword>
<evidence type="ECO:0000256" key="7">
    <source>
        <dbReference type="ARBA" id="ARBA00022967"/>
    </source>
</evidence>
<evidence type="ECO:0000313" key="14">
    <source>
        <dbReference type="EMBL" id="SFV30368.1"/>
    </source>
</evidence>
<evidence type="ECO:0000256" key="1">
    <source>
        <dbReference type="ARBA" id="ARBA00004651"/>
    </source>
</evidence>
<evidence type="ECO:0000256" key="12">
    <source>
        <dbReference type="ARBA" id="ARBA00047712"/>
    </source>
</evidence>
<organism evidence="14 15">
    <name type="scientific">Thermoflavifilum thermophilum</name>
    <dbReference type="NCBI Taxonomy" id="1393122"/>
    <lineage>
        <taxon>Bacteria</taxon>
        <taxon>Pseudomonadati</taxon>
        <taxon>Bacteroidota</taxon>
        <taxon>Chitinophagia</taxon>
        <taxon>Chitinophagales</taxon>
        <taxon>Chitinophagaceae</taxon>
        <taxon>Thermoflavifilum</taxon>
    </lineage>
</organism>
<dbReference type="InterPro" id="IPR001457">
    <property type="entry name" value="NADH_UbQ/plastoQ_OxRdtase_su6"/>
</dbReference>
<comment type="catalytic activity">
    <reaction evidence="12 13">
        <text>a quinone + NADH + 5 H(+)(in) = a quinol + NAD(+) + 4 H(+)(out)</text>
        <dbReference type="Rhea" id="RHEA:57888"/>
        <dbReference type="ChEBI" id="CHEBI:15378"/>
        <dbReference type="ChEBI" id="CHEBI:24646"/>
        <dbReference type="ChEBI" id="CHEBI:57540"/>
        <dbReference type="ChEBI" id="CHEBI:57945"/>
        <dbReference type="ChEBI" id="CHEBI:132124"/>
    </reaction>
</comment>
<keyword evidence="8 13" id="KW-1133">Transmembrane helix</keyword>
<keyword evidence="15" id="KW-1185">Reference proteome</keyword>
<dbReference type="AlphaFoldDB" id="A0A1I7N6S7"/>
<dbReference type="EMBL" id="FPCJ01000001">
    <property type="protein sequence ID" value="SFV30368.1"/>
    <property type="molecule type" value="Genomic_DNA"/>
</dbReference>
<evidence type="ECO:0000256" key="5">
    <source>
        <dbReference type="ARBA" id="ARBA00022692"/>
    </source>
</evidence>
<evidence type="ECO:0000256" key="9">
    <source>
        <dbReference type="ARBA" id="ARBA00023027"/>
    </source>
</evidence>
<accession>A0A1I7N6S7</accession>
<evidence type="ECO:0000256" key="10">
    <source>
        <dbReference type="ARBA" id="ARBA00023136"/>
    </source>
</evidence>
<dbReference type="PANTHER" id="PTHR33269">
    <property type="entry name" value="NADH-UBIQUINONE OXIDOREDUCTASE CHAIN 6"/>
    <property type="match status" value="1"/>
</dbReference>
<feature type="transmembrane region" description="Helical" evidence="13">
    <location>
        <begin position="28"/>
        <end position="50"/>
    </location>
</feature>
<keyword evidence="9 13" id="KW-0520">NAD</keyword>
<dbReference type="OrthoDB" id="9790848at2"/>
<comment type="subunit">
    <text evidence="11">Composed of 13 different subunits. Subunits NuoA, H, J, K, L, M, N constitute the membrane sector of the complex.</text>
</comment>
<keyword evidence="6 13" id="KW-0874">Quinone</keyword>
<comment type="subcellular location">
    <subcellularLocation>
        <location evidence="1 13">Cell membrane</location>
        <topology evidence="1 13">Multi-pass membrane protein</topology>
    </subcellularLocation>
</comment>
<evidence type="ECO:0000256" key="6">
    <source>
        <dbReference type="ARBA" id="ARBA00022719"/>
    </source>
</evidence>
<dbReference type="Proteomes" id="UP000199537">
    <property type="component" value="Unassembled WGS sequence"/>
</dbReference>
<evidence type="ECO:0000256" key="4">
    <source>
        <dbReference type="ARBA" id="ARBA00022475"/>
    </source>
</evidence>
<evidence type="ECO:0000256" key="3">
    <source>
        <dbReference type="ARBA" id="ARBA00019907"/>
    </source>
</evidence>
<dbReference type="InterPro" id="IPR042106">
    <property type="entry name" value="Nuo/plastoQ_OxRdtase_6_NuoJ"/>
</dbReference>
<sequence>MNIIFYLSAVVAIYCTLRAVFHKHAVHALLYLIVSLLAVAVVFFVLGAPFLAALEVIIYAGAIMVLFVFVVMMLNRGEAAIQQEKAWLQFSTWAWPAVFVLLLFAEWLYLLFYQPPAVAPVGGNQSIMPQQVGEALFTRYLLGVEMAAMLLMAGVIGAYHIGKQKQRNYHRYLEEEENLRSTASEKQTQQVI</sequence>
<dbReference type="Gene3D" id="1.20.120.1200">
    <property type="entry name" value="NADH-ubiquinone/plastoquinone oxidoreductase chain 6, subunit NuoJ"/>
    <property type="match status" value="1"/>
</dbReference>
<feature type="transmembrane region" description="Helical" evidence="13">
    <location>
        <begin position="140"/>
        <end position="161"/>
    </location>
</feature>
<dbReference type="PANTHER" id="PTHR33269:SF17">
    <property type="entry name" value="NADH-UBIQUINONE OXIDOREDUCTASE CHAIN 6"/>
    <property type="match status" value="1"/>
</dbReference>
<feature type="transmembrane region" description="Helical" evidence="13">
    <location>
        <begin position="6"/>
        <end position="21"/>
    </location>
</feature>
<dbReference type="EC" id="7.1.1.-" evidence="13"/>
<dbReference type="GO" id="GO:0008137">
    <property type="term" value="F:NADH dehydrogenase (ubiquinone) activity"/>
    <property type="evidence" value="ECO:0007669"/>
    <property type="project" value="UniProtKB-UniRule"/>
</dbReference>
<evidence type="ECO:0000256" key="8">
    <source>
        <dbReference type="ARBA" id="ARBA00022989"/>
    </source>
</evidence>
<dbReference type="GO" id="GO:0048038">
    <property type="term" value="F:quinone binding"/>
    <property type="evidence" value="ECO:0007669"/>
    <property type="project" value="UniProtKB-UniRule"/>
</dbReference>
<feature type="transmembrane region" description="Helical" evidence="13">
    <location>
        <begin position="56"/>
        <end position="74"/>
    </location>
</feature>
<evidence type="ECO:0000256" key="2">
    <source>
        <dbReference type="ARBA" id="ARBA00005698"/>
    </source>
</evidence>
<keyword evidence="7" id="KW-1278">Translocase</keyword>
<dbReference type="NCBIfam" id="NF005162">
    <property type="entry name" value="PRK06638.1-1"/>
    <property type="match status" value="1"/>
</dbReference>
<proteinExistence type="inferred from homology"/>
<comment type="function">
    <text evidence="13">NDH-1 shuttles electrons from NADH, via FMN and iron-sulfur (Fe-S) centers, to quinones in the respiratory chain. Couples the redox reaction to proton translocation (for every two electrons transferred, four hydrogen ions are translocated across the cytoplasmic membrane), and thus conserves the redox energy in a proton gradient.</text>
</comment>
<keyword evidence="10 13" id="KW-0472">Membrane</keyword>
<reference evidence="15" key="1">
    <citation type="submission" date="2016-10" db="EMBL/GenBank/DDBJ databases">
        <authorList>
            <person name="Varghese N."/>
            <person name="Submissions S."/>
        </authorList>
    </citation>
    <scope>NUCLEOTIDE SEQUENCE [LARGE SCALE GENOMIC DNA]</scope>
    <source>
        <strain evidence="15">DSM 14807</strain>
    </source>
</reference>
<dbReference type="RefSeq" id="WP_092457964.1">
    <property type="nucleotide sequence ID" value="NZ_FPCJ01000001.1"/>
</dbReference>
<name>A0A1I7N6S7_9BACT</name>
<gene>
    <name evidence="14" type="ORF">SAMN05660895_0773</name>
</gene>